<dbReference type="Pfam" id="PF00176">
    <property type="entry name" value="SNF2-rel_dom"/>
    <property type="match status" value="1"/>
</dbReference>
<evidence type="ECO:0000313" key="8">
    <source>
        <dbReference type="Proteomes" id="UP001501510"/>
    </source>
</evidence>
<dbReference type="Gene3D" id="3.40.50.10810">
    <property type="entry name" value="Tandem AAA-ATPase domain"/>
    <property type="match status" value="1"/>
</dbReference>
<keyword evidence="3" id="KW-0175">Coiled coil</keyword>
<dbReference type="InterPro" id="IPR014001">
    <property type="entry name" value="Helicase_ATP-bd"/>
</dbReference>
<dbReference type="InterPro" id="IPR013663">
    <property type="entry name" value="Helicase_SWF/SNF/SWI_bac"/>
</dbReference>
<feature type="coiled-coil region" evidence="3">
    <location>
        <begin position="548"/>
        <end position="575"/>
    </location>
</feature>
<proteinExistence type="predicted"/>
<dbReference type="CDD" id="cd18012">
    <property type="entry name" value="DEXQc_arch_SWI2_SNF2"/>
    <property type="match status" value="1"/>
</dbReference>
<dbReference type="InterPro" id="IPR027417">
    <property type="entry name" value="P-loop_NTPase"/>
</dbReference>
<dbReference type="EMBL" id="BAAACG010000008">
    <property type="protein sequence ID" value="GAA0737242.1"/>
    <property type="molecule type" value="Genomic_DNA"/>
</dbReference>
<evidence type="ECO:0000256" key="1">
    <source>
        <dbReference type="ARBA" id="ARBA00022801"/>
    </source>
</evidence>
<dbReference type="PANTHER" id="PTHR10799">
    <property type="entry name" value="SNF2/RAD54 HELICASE FAMILY"/>
    <property type="match status" value="1"/>
</dbReference>
<keyword evidence="2" id="KW-0863">Zinc-finger</keyword>
<dbReference type="Pfam" id="PF08455">
    <property type="entry name" value="SNF2_assoc"/>
    <property type="match status" value="1"/>
</dbReference>
<evidence type="ECO:0000256" key="3">
    <source>
        <dbReference type="SAM" id="Coils"/>
    </source>
</evidence>
<feature type="domain" description="Helicase ATP-binding" evidence="5">
    <location>
        <begin position="642"/>
        <end position="803"/>
    </location>
</feature>
<evidence type="ECO:0000256" key="2">
    <source>
        <dbReference type="PROSITE-ProRule" id="PRU00325"/>
    </source>
</evidence>
<dbReference type="Proteomes" id="UP001501510">
    <property type="component" value="Unassembled WGS sequence"/>
</dbReference>
<feature type="domain" description="Helicase C-terminal" evidence="6">
    <location>
        <begin position="925"/>
        <end position="1090"/>
    </location>
</feature>
<evidence type="ECO:0000259" key="4">
    <source>
        <dbReference type="PROSITE" id="PS50966"/>
    </source>
</evidence>
<dbReference type="PROSITE" id="PS50966">
    <property type="entry name" value="ZF_SWIM"/>
    <property type="match status" value="1"/>
</dbReference>
<dbReference type="SMART" id="SM00487">
    <property type="entry name" value="DEXDc"/>
    <property type="match status" value="1"/>
</dbReference>
<dbReference type="InterPro" id="IPR007527">
    <property type="entry name" value="Znf_SWIM"/>
</dbReference>
<dbReference type="PROSITE" id="PS51192">
    <property type="entry name" value="HELICASE_ATP_BIND_1"/>
    <property type="match status" value="1"/>
</dbReference>
<protein>
    <submittedName>
        <fullName evidence="7">SNF2 helicase associated domain-containing protein</fullName>
    </submittedName>
</protein>
<dbReference type="InterPro" id="IPR049730">
    <property type="entry name" value="SNF2/RAD54-like_C"/>
</dbReference>
<organism evidence="7 8">
    <name type="scientific">Clostridium oceanicum</name>
    <dbReference type="NCBI Taxonomy" id="1543"/>
    <lineage>
        <taxon>Bacteria</taxon>
        <taxon>Bacillati</taxon>
        <taxon>Bacillota</taxon>
        <taxon>Clostridia</taxon>
        <taxon>Eubacteriales</taxon>
        <taxon>Clostridiaceae</taxon>
        <taxon>Clostridium</taxon>
    </lineage>
</organism>
<keyword evidence="1" id="KW-0378">Hydrolase</keyword>
<evidence type="ECO:0000259" key="6">
    <source>
        <dbReference type="PROSITE" id="PS51194"/>
    </source>
</evidence>
<dbReference type="CDD" id="cd18793">
    <property type="entry name" value="SF2_C_SNF"/>
    <property type="match status" value="1"/>
</dbReference>
<keyword evidence="2" id="KW-0862">Zinc</keyword>
<keyword evidence="2" id="KW-0479">Metal-binding</keyword>
<evidence type="ECO:0000313" key="7">
    <source>
        <dbReference type="EMBL" id="GAA0737242.1"/>
    </source>
</evidence>
<dbReference type="InterPro" id="IPR001650">
    <property type="entry name" value="Helicase_C-like"/>
</dbReference>
<dbReference type="RefSeq" id="WP_343760089.1">
    <property type="nucleotide sequence ID" value="NZ_BAAACG010000008.1"/>
</dbReference>
<accession>A0ABP3UKQ2</accession>
<name>A0ABP3UKQ2_9CLOT</name>
<dbReference type="Gene3D" id="3.40.50.300">
    <property type="entry name" value="P-loop containing nucleotide triphosphate hydrolases"/>
    <property type="match status" value="1"/>
</dbReference>
<dbReference type="PROSITE" id="PS51194">
    <property type="entry name" value="HELICASE_CTER"/>
    <property type="match status" value="1"/>
</dbReference>
<keyword evidence="8" id="KW-1185">Reference proteome</keyword>
<reference evidence="8" key="1">
    <citation type="journal article" date="2019" name="Int. J. Syst. Evol. Microbiol.">
        <title>The Global Catalogue of Microorganisms (GCM) 10K type strain sequencing project: providing services to taxonomists for standard genome sequencing and annotation.</title>
        <authorList>
            <consortium name="The Broad Institute Genomics Platform"/>
            <consortium name="The Broad Institute Genome Sequencing Center for Infectious Disease"/>
            <person name="Wu L."/>
            <person name="Ma J."/>
        </authorList>
    </citation>
    <scope>NUCLEOTIDE SEQUENCE [LARGE SCALE GENOMIC DNA]</scope>
    <source>
        <strain evidence="8">JCM 1407</strain>
    </source>
</reference>
<dbReference type="InterPro" id="IPR000330">
    <property type="entry name" value="SNF2_N"/>
</dbReference>
<dbReference type="Pfam" id="PF00271">
    <property type="entry name" value="Helicase_C"/>
    <property type="match status" value="1"/>
</dbReference>
<dbReference type="SUPFAM" id="SSF52540">
    <property type="entry name" value="P-loop containing nucleoside triphosphate hydrolases"/>
    <property type="match status" value="2"/>
</dbReference>
<feature type="domain" description="SWIM-type" evidence="4">
    <location>
        <begin position="66"/>
        <end position="101"/>
    </location>
</feature>
<comment type="caution">
    <text evidence="7">The sequence shown here is derived from an EMBL/GenBank/DDBJ whole genome shotgun (WGS) entry which is preliminary data.</text>
</comment>
<gene>
    <name evidence="7" type="ORF">GCM10008906_13130</name>
</gene>
<evidence type="ECO:0000259" key="5">
    <source>
        <dbReference type="PROSITE" id="PS51192"/>
    </source>
</evidence>
<dbReference type="InterPro" id="IPR038718">
    <property type="entry name" value="SNF2-like_sf"/>
</dbReference>
<sequence length="1094" mass="128199">MNILINKDIIKNMAGRTIYDRGVKCKENNIVKYLDVDLVEKEEVNIIDFNAIVRSSDLRIDYRIFLRVIESYDSITLNGKCSCPYLGEMCKHQVAILVEFLDNKEKYLRKFYRNEDKKTLKSDQIIENIKSKYLKNVESNFKNQLDVQYKLIVSSGYLKSMYLEMKIGDERLYVVKNIKEFIESILSNNTMYFGKKFTFNPSIHYFKEEDKKIFKILYAIYETDQMLQNPYNVQVNKYNFFKGKSVKLTDSNLQEILKLLKGRNITFQINNEEFEDVYIGKNQFPLDFKLKYKEDKLVLTQLTEIAAPITDKGQYFFYRGNIYEVSDEYLTYYKAFLDYFINENKREIEFRKEDSEDIASYILPTLKKISTNIDIDEKFKDKFLEIPLKSMIYLDKEDRNITASIIFKYGSEKIDSLSQDERDKKVQLDKVLIRDIKGENEVINVLKSFGFEKEIHKYKLKNQDEILNFIEDGIDKLRQCGEIYYSENFKNIKVYRPSSYQSSVKLNREDLLEFTFNIQGVDRKELKDIFEALNEKKKYYRLKNGAFIDLLNNDIREAKSLIDNLNITFRELEKDNVILPKSNAVYIDSLINENKMNFIEESDSFKELIENINTIDKLKWKVPKNLDKVMRKYQKFGFKWFKTLASLGFGGILADEMGLGKTLQTIAFIKSESDEKEKLPCIVVCPTSLVYNWEDEINKFQPDLKIAVVSGSKKERIETIKKVKDLDIVITSYALMRRDIENYIDIKFKYCFIDEAQNIKNANSLNAKSVKAIKSKSYFALTGTPIENSLGELWSIFDFIMPGYLFNKGKFSKKYEIPIAKSKDKRVLKELNRRIKPFILRRLKKDVIKELPSKIEHNIVVDMTEDQKKIYASFSEKAKSQMLEKIKQKEFNKSKIQILAMITRLRQICCDPTTCIENYNGGSGKMDALLNIITSNKMENHKMLVFSQFTSVLKNISERLEENEIEHLYLDGSVKSNLRGDIVKKFNEEDIKVFLISLKAGGTGLNLTSADIVIHYDPWWNPSVEEQATDRAHRIGQENTVEVIRLIAKGSIEEKINKIQKQKKEMIKNVMDENVGNEISILNMSEDEIKDLFS</sequence>
<dbReference type="SMART" id="SM00490">
    <property type="entry name" value="HELICc"/>
    <property type="match status" value="1"/>
</dbReference>